<evidence type="ECO:0000313" key="1">
    <source>
        <dbReference type="EMBL" id="PSV00641.1"/>
    </source>
</evidence>
<sequence>MGLMKMCRRRHSVEGCIKDAKKYKTKKEWREKSATYYSAALRFGVLSLCTGHMNMLSKWTLENCRSESSKFSTKKEWFEKHPASYLGARRNGLMKECTGHMEKNGNNMLQKEDCLKAAALYTSEIEWESNDKFSYDKAKRAGWLAYCSSHYRYSETSDGKILFDEIRESSALGRDVVELCRADKSNYETKIEWALRSPALFKLAYFHGAVDSVVNGCVGG</sequence>
<evidence type="ECO:0000313" key="2">
    <source>
        <dbReference type="Proteomes" id="UP000241426"/>
    </source>
</evidence>
<proteinExistence type="predicted"/>
<dbReference type="RefSeq" id="WP_107289271.1">
    <property type="nucleotide sequence ID" value="NZ_PYNF01000003.1"/>
</dbReference>
<gene>
    <name evidence="1" type="ORF">C9J27_05750</name>
</gene>
<dbReference type="EMBL" id="PYNF01000003">
    <property type="protein sequence ID" value="PSV00641.1"/>
    <property type="molecule type" value="Genomic_DNA"/>
</dbReference>
<dbReference type="Proteomes" id="UP000241426">
    <property type="component" value="Unassembled WGS sequence"/>
</dbReference>
<comment type="caution">
    <text evidence="1">The sequence shown here is derived from an EMBL/GenBank/DDBJ whole genome shotgun (WGS) entry which is preliminary data.</text>
</comment>
<accession>A0A2T3KLR4</accession>
<reference evidence="1 2" key="1">
    <citation type="submission" date="2018-01" db="EMBL/GenBank/DDBJ databases">
        <title>Whole genome sequencing of Histamine producing bacteria.</title>
        <authorList>
            <person name="Butler K."/>
        </authorList>
    </citation>
    <scope>NUCLEOTIDE SEQUENCE [LARGE SCALE GENOMIC DNA]</scope>
    <source>
        <strain evidence="1 2">FS-7.2</strain>
    </source>
</reference>
<name>A0A2T3KLR4_9GAMM</name>
<dbReference type="AlphaFoldDB" id="A0A2T3KLR4"/>
<organism evidence="1 2">
    <name type="scientific">Photobacterium kishitanii</name>
    <dbReference type="NCBI Taxonomy" id="318456"/>
    <lineage>
        <taxon>Bacteria</taxon>
        <taxon>Pseudomonadati</taxon>
        <taxon>Pseudomonadota</taxon>
        <taxon>Gammaproteobacteria</taxon>
        <taxon>Vibrionales</taxon>
        <taxon>Vibrionaceae</taxon>
        <taxon>Photobacterium</taxon>
    </lineage>
</organism>
<protein>
    <submittedName>
        <fullName evidence="1">Uncharacterized protein</fullName>
    </submittedName>
</protein>